<reference evidence="10 11" key="1">
    <citation type="submission" date="2018-10" db="EMBL/GenBank/DDBJ databases">
        <title>Genome assembly for a Yunnan-Guizhou Plateau 3E fish, Anabarilius grahami (Regan), and its evolutionary and genetic applications.</title>
        <authorList>
            <person name="Jiang W."/>
        </authorList>
    </citation>
    <scope>NUCLEOTIDE SEQUENCE [LARGE SCALE GENOMIC DNA]</scope>
    <source>
        <strain evidence="10">AG-KIZ</strain>
        <tissue evidence="10">Muscle</tissue>
    </source>
</reference>
<keyword evidence="6" id="KW-0694">RNA-binding</keyword>
<evidence type="ECO:0000256" key="4">
    <source>
        <dbReference type="ARBA" id="ARBA00022782"/>
    </source>
</evidence>
<dbReference type="PROSITE" id="PS51644">
    <property type="entry name" value="HTH_OST"/>
    <property type="match status" value="3"/>
</dbReference>
<dbReference type="InterPro" id="IPR025605">
    <property type="entry name" value="OST-HTH/LOTUS_dom"/>
</dbReference>
<dbReference type="PROSITE" id="PS50304">
    <property type="entry name" value="TUDOR"/>
    <property type="match status" value="2"/>
</dbReference>
<keyword evidence="3" id="KW-0677">Repeat</keyword>
<accession>A0A3N0YNY5</accession>
<feature type="compositionally biased region" description="Low complexity" evidence="7">
    <location>
        <begin position="300"/>
        <end position="316"/>
    </location>
</feature>
<dbReference type="GO" id="GO:0030719">
    <property type="term" value="P:P granule organization"/>
    <property type="evidence" value="ECO:0007669"/>
    <property type="project" value="TreeGrafter"/>
</dbReference>
<dbReference type="Gene3D" id="2.30.30.140">
    <property type="match status" value="3"/>
</dbReference>
<dbReference type="Gene3D" id="2.40.50.90">
    <property type="match status" value="2"/>
</dbReference>
<dbReference type="OrthoDB" id="10034606at2759"/>
<sequence>MADEELVKKMIRAVLQSSKSGVSLSDLQVEYKDLTGELIPHKQMGYATLDALLHSMPSVVKLDKGQSGEVVCHATTGNEMAHIAKLAARQRTAKKTGRPQMVNCQMRVKPAAPLLLNAKPRTSLRQPDHRGRLGRGGGRGGGHGDSRTGSMRDSQPDGKGGRPHNTPPNTPTRKPSLPSERLAILNQSTMNQHFPFGTSPKLVQSRLQEVLNKHSNGLWVSKLPQLYREHYKQELPSEALKDLEHWTHICTVEKPCSSKPQELLLYPAKETSQTTPHSAATPSTHDKSPSHHKKPQIQRSSSTSKSSSPASPKALSPDLKQKLGELLLKYSSGLWAHALPKLYQDTYKCKLPEFVLDQLNLLSDICTIDYPMPDNPKRAILYAKVVEDENRNQSGLPGSETKETAELRLSQTVPPLVIPKEEYPSVLVVEASDTNNVILRYIGEGYSKEQEKLEDEMREFYGQDNTKMALTSPSPGQLTAVRAEEEEEILRAQVCEVMADKVKVYYVDHGFSEVISKSKVLELHEKFYRLPFQATKCRLAGLESFSHEQAVLKRFESMATGKILLAEILEREEVPLVVLYDTSQDDDININAACMKALQDRSLESPLKVNSAYMNVSVTSVCSDGTIYCQVPSRGLTKLNEILEKTENYFHSQVTSESLVSRSFCGKNCLARYKGKWSRVEITNLHGSRVLDILFVDVGVQASVEVIELREIPPPLLRDLISTPTQIAKVDENKRLAHVYLFTSKNFHDTSCSLNQQLADSDLWNHQKDVFLSSRGPLKALNAPTIHATIQTSNLSTDRGDKAPHTPKKMLSPLGSQGTPPGSPPEQLALPPLLELPEIGQNMDVFISVACHPGHFVLQPWQDMYKLVVLMGEMILHYNKMEEKPLKVEKNQVCAAKVENNWYRVLVKGVLTNGLVSVFQLDYGKHELVSSTQLRPLTQEFCQLPFQAITAQLAGVKPRQWSEEASIVFRNHVEKKPLVAQLESVQEASHPWDRKVVIYLVDTSQEERDIWLHDIMAEFTDEMTNAA</sequence>
<dbReference type="PANTHER" id="PTHR22948:SF14">
    <property type="entry name" value="TUDOR DOMAIN-CONTAINING PROTEIN 7"/>
    <property type="match status" value="1"/>
</dbReference>
<feature type="domain" description="HTH OST-type" evidence="9">
    <location>
        <begin position="315"/>
        <end position="385"/>
    </location>
</feature>
<feature type="compositionally biased region" description="Gly residues" evidence="7">
    <location>
        <begin position="134"/>
        <end position="143"/>
    </location>
</feature>
<feature type="region of interest" description="Disordered" evidence="7">
    <location>
        <begin position="790"/>
        <end position="830"/>
    </location>
</feature>
<dbReference type="Proteomes" id="UP000281406">
    <property type="component" value="Unassembled WGS sequence"/>
</dbReference>
<evidence type="ECO:0000313" key="10">
    <source>
        <dbReference type="EMBL" id="ROL47907.1"/>
    </source>
</evidence>
<feature type="region of interest" description="Disordered" evidence="7">
    <location>
        <begin position="111"/>
        <end position="177"/>
    </location>
</feature>
<comment type="caution">
    <text evidence="10">The sequence shown here is derived from an EMBL/GenBank/DDBJ whole genome shotgun (WGS) entry which is preliminary data.</text>
</comment>
<keyword evidence="11" id="KW-1185">Reference proteome</keyword>
<feature type="compositionally biased region" description="Polar residues" evidence="7">
    <location>
        <begin position="270"/>
        <end position="283"/>
    </location>
</feature>
<dbReference type="GO" id="GO:0003723">
    <property type="term" value="F:RNA binding"/>
    <property type="evidence" value="ECO:0007669"/>
    <property type="project" value="UniProtKB-KW"/>
</dbReference>
<dbReference type="PANTHER" id="PTHR22948">
    <property type="entry name" value="TUDOR DOMAIN CONTAINING PROTEIN"/>
    <property type="match status" value="1"/>
</dbReference>
<dbReference type="InterPro" id="IPR041966">
    <property type="entry name" value="LOTUS-like"/>
</dbReference>
<feature type="domain" description="Tudor" evidence="8">
    <location>
        <begin position="472"/>
        <end position="530"/>
    </location>
</feature>
<evidence type="ECO:0000259" key="8">
    <source>
        <dbReference type="PROSITE" id="PS50304"/>
    </source>
</evidence>
<dbReference type="InterPro" id="IPR050621">
    <property type="entry name" value="Tudor_domain_containing"/>
</dbReference>
<evidence type="ECO:0000313" key="11">
    <source>
        <dbReference type="Proteomes" id="UP000281406"/>
    </source>
</evidence>
<dbReference type="InterPro" id="IPR035437">
    <property type="entry name" value="SNase_OB-fold_sf"/>
</dbReference>
<organism evidence="10 11">
    <name type="scientific">Anabarilius grahami</name>
    <name type="common">Kanglang fish</name>
    <name type="synonym">Barilius grahami</name>
    <dbReference type="NCBI Taxonomy" id="495550"/>
    <lineage>
        <taxon>Eukaryota</taxon>
        <taxon>Metazoa</taxon>
        <taxon>Chordata</taxon>
        <taxon>Craniata</taxon>
        <taxon>Vertebrata</taxon>
        <taxon>Euteleostomi</taxon>
        <taxon>Actinopterygii</taxon>
        <taxon>Neopterygii</taxon>
        <taxon>Teleostei</taxon>
        <taxon>Ostariophysi</taxon>
        <taxon>Cypriniformes</taxon>
        <taxon>Xenocyprididae</taxon>
        <taxon>Xenocypridinae</taxon>
        <taxon>Xenocypridinae incertae sedis</taxon>
        <taxon>Anabarilius</taxon>
    </lineage>
</organism>
<feature type="domain" description="Tudor" evidence="8">
    <location>
        <begin position="887"/>
        <end position="944"/>
    </location>
</feature>
<evidence type="ECO:0000256" key="3">
    <source>
        <dbReference type="ARBA" id="ARBA00022737"/>
    </source>
</evidence>
<dbReference type="SUPFAM" id="SSF63748">
    <property type="entry name" value="Tudor/PWWP/MBT"/>
    <property type="match status" value="3"/>
</dbReference>
<feature type="region of interest" description="Disordered" evidence="7">
    <location>
        <begin position="270"/>
        <end position="316"/>
    </location>
</feature>
<proteinExistence type="predicted"/>
<protein>
    <submittedName>
        <fullName evidence="10">Tudor domain-containing protein 7B</fullName>
    </submittedName>
</protein>
<keyword evidence="5" id="KW-0744">Spermatogenesis</keyword>
<evidence type="ECO:0000256" key="2">
    <source>
        <dbReference type="ARBA" id="ARBA00022490"/>
    </source>
</evidence>
<dbReference type="InterPro" id="IPR047449">
    <property type="entry name" value="Tudor_TDRD7_rpt3"/>
</dbReference>
<dbReference type="GO" id="GO:0007283">
    <property type="term" value="P:spermatogenesis"/>
    <property type="evidence" value="ECO:0007669"/>
    <property type="project" value="UniProtKB-KW"/>
</dbReference>
<evidence type="ECO:0000256" key="6">
    <source>
        <dbReference type="ARBA" id="ARBA00022884"/>
    </source>
</evidence>
<dbReference type="AlphaFoldDB" id="A0A3N0YNY5"/>
<dbReference type="GO" id="GO:0070306">
    <property type="term" value="P:lens fiber cell differentiation"/>
    <property type="evidence" value="ECO:0007669"/>
    <property type="project" value="TreeGrafter"/>
</dbReference>
<evidence type="ECO:0000259" key="9">
    <source>
        <dbReference type="PROSITE" id="PS51644"/>
    </source>
</evidence>
<dbReference type="Gene3D" id="3.30.420.610">
    <property type="entry name" value="LOTUS domain-like"/>
    <property type="match status" value="3"/>
</dbReference>
<keyword evidence="2" id="KW-0963">Cytoplasm</keyword>
<name>A0A3N0YNY5_ANAGA</name>
<gene>
    <name evidence="10" type="ORF">DPX16_19560</name>
</gene>
<evidence type="ECO:0000256" key="5">
    <source>
        <dbReference type="ARBA" id="ARBA00022871"/>
    </source>
</evidence>
<comment type="subcellular location">
    <subcellularLocation>
        <location evidence="1">Cytoplasm</location>
    </subcellularLocation>
</comment>
<dbReference type="GO" id="GO:0002089">
    <property type="term" value="P:lens morphogenesis in camera-type eye"/>
    <property type="evidence" value="ECO:0007669"/>
    <property type="project" value="TreeGrafter"/>
</dbReference>
<dbReference type="FunFam" id="2.30.30.140:FF:000045">
    <property type="entry name" value="tudor domain-containing protein 7 isoform X1"/>
    <property type="match status" value="1"/>
</dbReference>
<feature type="domain" description="HTH OST-type" evidence="9">
    <location>
        <begin position="199"/>
        <end position="269"/>
    </location>
</feature>
<dbReference type="Pfam" id="PF12872">
    <property type="entry name" value="OST-HTH"/>
    <property type="match status" value="2"/>
</dbReference>
<dbReference type="InterPro" id="IPR037978">
    <property type="entry name" value="TDRD7_LOTUS_3"/>
</dbReference>
<dbReference type="InterPro" id="IPR002999">
    <property type="entry name" value="Tudor"/>
</dbReference>
<dbReference type="CDD" id="cd09974">
    <property type="entry name" value="LOTUS_3_TDRD7"/>
    <property type="match status" value="1"/>
</dbReference>
<evidence type="ECO:0000256" key="1">
    <source>
        <dbReference type="ARBA" id="ARBA00004496"/>
    </source>
</evidence>
<dbReference type="FunFam" id="2.30.30.140:FF:000065">
    <property type="entry name" value="tudor domain-containing protein 7"/>
    <property type="match status" value="1"/>
</dbReference>
<dbReference type="FunFam" id="3.30.420.610:FF:000009">
    <property type="entry name" value="Tudor domain-containing protein 7 isoform X2"/>
    <property type="match status" value="1"/>
</dbReference>
<feature type="domain" description="HTH OST-type" evidence="9">
    <location>
        <begin position="3"/>
        <end position="76"/>
    </location>
</feature>
<dbReference type="EMBL" id="RJVU01035178">
    <property type="protein sequence ID" value="ROL47907.1"/>
    <property type="molecule type" value="Genomic_DNA"/>
</dbReference>
<keyword evidence="4" id="KW-0221">Differentiation</keyword>
<dbReference type="CDD" id="cd20429">
    <property type="entry name" value="Tudor_TDRD7_rpt3"/>
    <property type="match status" value="1"/>
</dbReference>
<dbReference type="GO" id="GO:0034587">
    <property type="term" value="P:piRNA processing"/>
    <property type="evidence" value="ECO:0007669"/>
    <property type="project" value="TreeGrafter"/>
</dbReference>
<evidence type="ECO:0000256" key="7">
    <source>
        <dbReference type="SAM" id="MobiDB-lite"/>
    </source>
</evidence>
<dbReference type="Pfam" id="PF00567">
    <property type="entry name" value="TUDOR"/>
    <property type="match status" value="3"/>
</dbReference>
<dbReference type="SMART" id="SM00333">
    <property type="entry name" value="TUDOR"/>
    <property type="match status" value="3"/>
</dbReference>
<dbReference type="GO" id="GO:0043186">
    <property type="term" value="C:P granule"/>
    <property type="evidence" value="ECO:0007669"/>
    <property type="project" value="TreeGrafter"/>
</dbReference>